<feature type="binding site" evidence="2">
    <location>
        <position position="228"/>
    </location>
    <ligand>
        <name>ATP</name>
        <dbReference type="ChEBI" id="CHEBI:30616"/>
    </ligand>
</feature>
<name>A0A0R2U558_9GAMM</name>
<dbReference type="InterPro" id="IPR036676">
    <property type="entry name" value="PurM-like_C_sf"/>
</dbReference>
<evidence type="ECO:0000256" key="1">
    <source>
        <dbReference type="ARBA" id="ARBA00022977"/>
    </source>
</evidence>
<feature type="binding site" evidence="2">
    <location>
        <position position="229"/>
    </location>
    <ligand>
        <name>Mg(2+)</name>
        <dbReference type="ChEBI" id="CHEBI:18420"/>
        <label>5</label>
    </ligand>
</feature>
<keyword evidence="2" id="KW-0067">ATP-binding</keyword>
<dbReference type="SUPFAM" id="SSF56042">
    <property type="entry name" value="PurM C-terminal domain-like"/>
    <property type="match status" value="1"/>
</dbReference>
<keyword evidence="2" id="KW-0547">Nucleotide-binding</keyword>
<feature type="binding site" evidence="2">
    <location>
        <position position="85"/>
    </location>
    <ligand>
        <name>Mg(2+)</name>
        <dbReference type="ChEBI" id="CHEBI:18420"/>
        <label>4</label>
    </ligand>
</feature>
<dbReference type="PANTHER" id="PTHR30270:SF0">
    <property type="entry name" value="THIAMINE-MONOPHOSPHATE KINASE"/>
    <property type="match status" value="1"/>
</dbReference>
<dbReference type="GO" id="GO:0005524">
    <property type="term" value="F:ATP binding"/>
    <property type="evidence" value="ECO:0007669"/>
    <property type="project" value="UniProtKB-UniRule"/>
</dbReference>
<dbReference type="InterPro" id="IPR010918">
    <property type="entry name" value="PurM-like_C_dom"/>
</dbReference>
<dbReference type="GO" id="GO:0000287">
    <property type="term" value="F:magnesium ion binding"/>
    <property type="evidence" value="ECO:0007669"/>
    <property type="project" value="UniProtKB-UniRule"/>
</dbReference>
<feature type="binding site" evidence="2">
    <location>
        <position position="85"/>
    </location>
    <ligand>
        <name>Mg(2+)</name>
        <dbReference type="ChEBI" id="CHEBI:18420"/>
        <label>3</label>
    </ligand>
</feature>
<dbReference type="InterPro" id="IPR006283">
    <property type="entry name" value="ThiL-like"/>
</dbReference>
<feature type="binding site" evidence="2">
    <location>
        <position position="134"/>
    </location>
    <ligand>
        <name>Mg(2+)</name>
        <dbReference type="ChEBI" id="CHEBI:18420"/>
        <label>1</label>
    </ligand>
</feature>
<dbReference type="Pfam" id="PF00586">
    <property type="entry name" value="AIRS"/>
    <property type="match status" value="1"/>
</dbReference>
<evidence type="ECO:0000259" key="3">
    <source>
        <dbReference type="Pfam" id="PF00586"/>
    </source>
</evidence>
<dbReference type="GO" id="GO:0009030">
    <property type="term" value="F:thiamine-phosphate kinase activity"/>
    <property type="evidence" value="ECO:0007669"/>
    <property type="project" value="UniProtKB-UniRule"/>
</dbReference>
<protein>
    <recommendedName>
        <fullName evidence="2">Thiamine-monophosphate kinase</fullName>
        <shortName evidence="2">TMP kinase</shortName>
        <shortName evidence="2">Thiamine-phosphate kinase</shortName>
        <ecNumber evidence="2">2.7.4.16</ecNumber>
    </recommendedName>
</protein>
<feature type="binding site" evidence="2">
    <location>
        <position position="276"/>
    </location>
    <ligand>
        <name>substrate</name>
    </ligand>
</feature>
<feature type="binding site" evidence="2">
    <location>
        <position position="56"/>
    </location>
    <ligand>
        <name>Mg(2+)</name>
        <dbReference type="ChEBI" id="CHEBI:18420"/>
        <label>1</label>
    </ligand>
</feature>
<feature type="binding site" evidence="2">
    <location>
        <position position="57"/>
    </location>
    <ligand>
        <name>Mg(2+)</name>
        <dbReference type="ChEBI" id="CHEBI:18420"/>
        <label>1</label>
    </ligand>
</feature>
<dbReference type="PANTHER" id="PTHR30270">
    <property type="entry name" value="THIAMINE-MONOPHOSPHATE KINASE"/>
    <property type="match status" value="1"/>
</dbReference>
<feature type="binding site" evidence="2">
    <location>
        <position position="85"/>
    </location>
    <ligand>
        <name>Mg(2+)</name>
        <dbReference type="ChEBI" id="CHEBI:18420"/>
        <label>2</label>
    </ligand>
</feature>
<reference evidence="5 6" key="1">
    <citation type="submission" date="2015-10" db="EMBL/GenBank/DDBJ databases">
        <title>Metagenome-Assembled Genomes uncover a global brackish microbiome.</title>
        <authorList>
            <person name="Hugerth L.W."/>
            <person name="Larsson J."/>
            <person name="Alneberg J."/>
            <person name="Lindh M.V."/>
            <person name="Legrand C."/>
            <person name="Pinhassi J."/>
            <person name="Andersson A.F."/>
        </authorList>
    </citation>
    <scope>NUCLEOTIDE SEQUENCE [LARGE SCALE GENOMIC DNA]</scope>
    <source>
        <strain evidence="5">BACL26 MAG-121220-bin70</strain>
    </source>
</reference>
<dbReference type="EMBL" id="LICA01000144">
    <property type="protein sequence ID" value="KRO94566.1"/>
    <property type="molecule type" value="Genomic_DNA"/>
</dbReference>
<feature type="domain" description="PurM-like C-terminal" evidence="4">
    <location>
        <begin position="163"/>
        <end position="313"/>
    </location>
</feature>
<dbReference type="AlphaFoldDB" id="A0A0R2U558"/>
<keyword evidence="2" id="KW-0808">Transferase</keyword>
<dbReference type="InterPro" id="IPR016188">
    <property type="entry name" value="PurM-like_N"/>
</dbReference>
<dbReference type="HAMAP" id="MF_02128">
    <property type="entry name" value="TMP_kinase"/>
    <property type="match status" value="1"/>
</dbReference>
<sequence length="338" mass="36160">MNTLTQKTSLRLGEFDIIAAYFKDLTDQDGVALGIGDDAAIIDLSLQSKIQLVVASDTLVDGVHFPSDASAYQIAQRALCVNLSDMAAMAATPRWFTLALTLPKEKANRQWLKDFSMGLAEVALEYNCALIGGDTTAGPLSITITMLGEVPVGAGLARSGATAGDGVYVTGFLGDGAAGLLAITKVDSFRNKPKIISERLLSLFYKPLPQIITALKIRHLASACIDISDGLVADLGHICRSSGVAASVDTAMLPIHPDLRENFQDQCHGWALFGGDDYQLCFTVPPADLSIIDDWIYQGELDATRIGVIVSSSDNNPAVLIDGFKSLERLRGFDHFIP</sequence>
<comment type="miscellaneous">
    <text evidence="2">Reaction mechanism of ThiL seems to utilize a direct, inline transfer of the gamma-phosphate of ATP to TMP rather than a phosphorylated enzyme intermediate.</text>
</comment>
<accession>A0A0R2U558</accession>
<comment type="caution">
    <text evidence="5">The sequence shown here is derived from an EMBL/GenBank/DDBJ whole genome shotgun (WGS) entry which is preliminary data.</text>
</comment>
<evidence type="ECO:0000313" key="6">
    <source>
        <dbReference type="Proteomes" id="UP000051213"/>
    </source>
</evidence>
<gene>
    <name evidence="2" type="primary">thiL</name>
    <name evidence="5" type="ORF">ABS24_02770</name>
</gene>
<feature type="domain" description="PurM-like N-terminal" evidence="3">
    <location>
        <begin position="36"/>
        <end position="150"/>
    </location>
</feature>
<feature type="binding site" evidence="2">
    <location>
        <position position="158"/>
    </location>
    <ligand>
        <name>ATP</name>
        <dbReference type="ChEBI" id="CHEBI:30616"/>
    </ligand>
</feature>
<comment type="pathway">
    <text evidence="2">Cofactor biosynthesis; thiamine diphosphate biosynthesis; thiamine diphosphate from thiamine phosphate: step 1/1.</text>
</comment>
<evidence type="ECO:0000259" key="4">
    <source>
        <dbReference type="Pfam" id="PF02769"/>
    </source>
</evidence>
<dbReference type="Gene3D" id="3.90.650.10">
    <property type="entry name" value="PurM-like C-terminal domain"/>
    <property type="match status" value="1"/>
</dbReference>
<evidence type="ECO:0000256" key="2">
    <source>
        <dbReference type="HAMAP-Rule" id="MF_02128"/>
    </source>
</evidence>
<feature type="binding site" evidence="2">
    <location>
        <position position="57"/>
    </location>
    <ligand>
        <name>Mg(2+)</name>
        <dbReference type="ChEBI" id="CHEBI:18420"/>
        <label>2</label>
    </ligand>
</feature>
<dbReference type="CDD" id="cd02194">
    <property type="entry name" value="ThiL"/>
    <property type="match status" value="1"/>
</dbReference>
<dbReference type="GO" id="GO:0009228">
    <property type="term" value="P:thiamine biosynthetic process"/>
    <property type="evidence" value="ECO:0007669"/>
    <property type="project" value="UniProtKB-KW"/>
</dbReference>
<comment type="caution">
    <text evidence="2">Lacks conserved residue(s) required for the propagation of feature annotation.</text>
</comment>
<feature type="binding site" evidence="2">
    <location>
        <begin position="133"/>
        <end position="134"/>
    </location>
    <ligand>
        <name>ATP</name>
        <dbReference type="ChEBI" id="CHEBI:30616"/>
    </ligand>
</feature>
<comment type="similarity">
    <text evidence="2">Belongs to the thiamine-monophosphate kinase family.</text>
</comment>
<comment type="function">
    <text evidence="2">Catalyzes the ATP-dependent phosphorylation of thiamine-monophosphate (TMP) to form thiamine-pyrophosphate (TPP), the active form of vitamin B1.</text>
</comment>
<feature type="binding site" evidence="2">
    <location>
        <position position="38"/>
    </location>
    <ligand>
        <name>Mg(2+)</name>
        <dbReference type="ChEBI" id="CHEBI:18420"/>
        <label>4</label>
    </ligand>
</feature>
<dbReference type="Proteomes" id="UP000051213">
    <property type="component" value="Unassembled WGS sequence"/>
</dbReference>
<dbReference type="EC" id="2.7.4.16" evidence="2"/>
<feature type="binding site" evidence="2">
    <location>
        <position position="333"/>
    </location>
    <ligand>
        <name>substrate</name>
    </ligand>
</feature>
<dbReference type="GO" id="GO:0009229">
    <property type="term" value="P:thiamine diphosphate biosynthetic process"/>
    <property type="evidence" value="ECO:0007669"/>
    <property type="project" value="UniProtKB-UniRule"/>
</dbReference>
<proteinExistence type="inferred from homology"/>
<evidence type="ECO:0000313" key="5">
    <source>
        <dbReference type="EMBL" id="KRO94566.1"/>
    </source>
</evidence>
<dbReference type="PIRSF" id="PIRSF005303">
    <property type="entry name" value="Thiam_monoph_kin"/>
    <property type="match status" value="1"/>
</dbReference>
<keyword evidence="1 2" id="KW-0784">Thiamine biosynthesis</keyword>
<organism evidence="5 6">
    <name type="scientific">SAR92 bacterium BACL26 MAG-121220-bin70</name>
    <dbReference type="NCBI Taxonomy" id="1655626"/>
    <lineage>
        <taxon>Bacteria</taxon>
        <taxon>Pseudomonadati</taxon>
        <taxon>Pseudomonadota</taxon>
        <taxon>Gammaproteobacteria</taxon>
        <taxon>Cellvibrionales</taxon>
        <taxon>Porticoccaceae</taxon>
        <taxon>SAR92 clade</taxon>
    </lineage>
</organism>
<feature type="binding site" evidence="2">
    <location>
        <position position="64"/>
    </location>
    <ligand>
        <name>substrate</name>
    </ligand>
</feature>
<feature type="binding site" evidence="2">
    <location>
        <position position="226"/>
    </location>
    <ligand>
        <name>Mg(2+)</name>
        <dbReference type="ChEBI" id="CHEBI:18420"/>
        <label>3</label>
    </ligand>
</feature>
<dbReference type="InterPro" id="IPR036921">
    <property type="entry name" value="PurM-like_N_sf"/>
</dbReference>
<feature type="binding site" evidence="2">
    <location>
        <position position="38"/>
    </location>
    <ligand>
        <name>Mg(2+)</name>
        <dbReference type="ChEBI" id="CHEBI:18420"/>
        <label>3</label>
    </ligand>
</feature>
<dbReference type="UniPathway" id="UPA00060">
    <property type="reaction ID" value="UER00142"/>
</dbReference>
<keyword evidence="2" id="KW-0460">Magnesium</keyword>
<dbReference type="SUPFAM" id="SSF55326">
    <property type="entry name" value="PurM N-terminal domain-like"/>
    <property type="match status" value="1"/>
</dbReference>
<keyword evidence="2 5" id="KW-0418">Kinase</keyword>
<dbReference type="Pfam" id="PF02769">
    <property type="entry name" value="AIRS_C"/>
    <property type="match status" value="1"/>
</dbReference>
<dbReference type="NCBIfam" id="TIGR01379">
    <property type="entry name" value="thiL"/>
    <property type="match status" value="1"/>
</dbReference>
<dbReference type="Gene3D" id="3.30.1330.10">
    <property type="entry name" value="PurM-like, N-terminal domain"/>
    <property type="match status" value="1"/>
</dbReference>
<keyword evidence="2" id="KW-0479">Metal-binding</keyword>
<comment type="catalytic activity">
    <reaction evidence="2">
        <text>thiamine phosphate + ATP = thiamine diphosphate + ADP</text>
        <dbReference type="Rhea" id="RHEA:15913"/>
        <dbReference type="ChEBI" id="CHEBI:30616"/>
        <dbReference type="ChEBI" id="CHEBI:37575"/>
        <dbReference type="ChEBI" id="CHEBI:58937"/>
        <dbReference type="ChEBI" id="CHEBI:456216"/>
        <dbReference type="EC" id="2.7.4.16"/>
    </reaction>
</comment>